<gene>
    <name evidence="1" type="ORF">OF850_23255</name>
</gene>
<evidence type="ECO:0000313" key="2">
    <source>
        <dbReference type="Proteomes" id="UP001526430"/>
    </source>
</evidence>
<accession>A0ABT3P263</accession>
<dbReference type="EMBL" id="JAPFQI010000043">
    <property type="protein sequence ID" value="MCW8088500.1"/>
    <property type="molecule type" value="Genomic_DNA"/>
</dbReference>
<organism evidence="1 2">
    <name type="scientific">Sabulicella glaciei</name>
    <dbReference type="NCBI Taxonomy" id="2984948"/>
    <lineage>
        <taxon>Bacteria</taxon>
        <taxon>Pseudomonadati</taxon>
        <taxon>Pseudomonadota</taxon>
        <taxon>Alphaproteobacteria</taxon>
        <taxon>Acetobacterales</taxon>
        <taxon>Acetobacteraceae</taxon>
        <taxon>Sabulicella</taxon>
    </lineage>
</organism>
<reference evidence="1 2" key="1">
    <citation type="submission" date="2022-10" db="EMBL/GenBank/DDBJ databases">
        <title>Roseococcus glaciei nov., sp. nov., isolated from glacier.</title>
        <authorList>
            <person name="Liu Q."/>
            <person name="Xin Y.-H."/>
        </authorList>
    </citation>
    <scope>NUCLEOTIDE SEQUENCE [LARGE SCALE GENOMIC DNA]</scope>
    <source>
        <strain evidence="1 2">MDT2-1-1</strain>
    </source>
</reference>
<keyword evidence="2" id="KW-1185">Reference proteome</keyword>
<comment type="caution">
    <text evidence="1">The sequence shown here is derived from an EMBL/GenBank/DDBJ whole genome shotgun (WGS) entry which is preliminary data.</text>
</comment>
<evidence type="ECO:0000313" key="1">
    <source>
        <dbReference type="EMBL" id="MCW8088500.1"/>
    </source>
</evidence>
<dbReference type="Proteomes" id="UP001526430">
    <property type="component" value="Unassembled WGS sequence"/>
</dbReference>
<name>A0ABT3P263_9PROT</name>
<protein>
    <submittedName>
        <fullName evidence="1">Uncharacterized protein</fullName>
    </submittedName>
</protein>
<proteinExistence type="predicted"/>
<sequence>MLLFGPRFRSRGLVRRATWRLDRGQGRDWIVRLASDYRVDLIPD</sequence>